<reference evidence="5 6" key="1">
    <citation type="journal article" date="2018" name="Mycol. Prog.">
        <title>Coniella lustricola, a new species from submerged detritus.</title>
        <authorList>
            <person name="Raudabaugh D.B."/>
            <person name="Iturriaga T."/>
            <person name="Carver A."/>
            <person name="Mondo S."/>
            <person name="Pangilinan J."/>
            <person name="Lipzen A."/>
            <person name="He G."/>
            <person name="Amirebrahimi M."/>
            <person name="Grigoriev I.V."/>
            <person name="Miller A.N."/>
        </authorList>
    </citation>
    <scope>NUCLEOTIDE SEQUENCE [LARGE SCALE GENOMIC DNA]</scope>
    <source>
        <strain evidence="5 6">B22-T-1</strain>
    </source>
</reference>
<evidence type="ECO:0000256" key="3">
    <source>
        <dbReference type="ARBA" id="ARBA00023288"/>
    </source>
</evidence>
<dbReference type="InParanoid" id="A0A2T3ABG9"/>
<evidence type="ECO:0000256" key="2">
    <source>
        <dbReference type="ARBA" id="ARBA00023139"/>
    </source>
</evidence>
<keyword evidence="1" id="KW-0519">Myristate</keyword>
<keyword evidence="2" id="KW-0564">Palmitate</keyword>
<feature type="region of interest" description="Disordered" evidence="4">
    <location>
        <begin position="1"/>
        <end position="125"/>
    </location>
</feature>
<dbReference type="EMBL" id="KZ678419">
    <property type="protein sequence ID" value="PSR90468.1"/>
    <property type="molecule type" value="Genomic_DNA"/>
</dbReference>
<gene>
    <name evidence="5" type="ORF">BD289DRAFT_481707</name>
</gene>
<dbReference type="OrthoDB" id="5415072at2759"/>
<dbReference type="Proteomes" id="UP000241462">
    <property type="component" value="Unassembled WGS sequence"/>
</dbReference>
<dbReference type="AlphaFoldDB" id="A0A2T3ABG9"/>
<accession>A0A2T3ABG9</accession>
<feature type="compositionally biased region" description="Low complexity" evidence="4">
    <location>
        <begin position="85"/>
        <end position="95"/>
    </location>
</feature>
<dbReference type="InterPro" id="IPR031632">
    <property type="entry name" value="SVIP"/>
</dbReference>
<dbReference type="Pfam" id="PF15811">
    <property type="entry name" value="SVIP"/>
    <property type="match status" value="1"/>
</dbReference>
<name>A0A2T3ABG9_9PEZI</name>
<feature type="compositionally biased region" description="Basic and acidic residues" evidence="4">
    <location>
        <begin position="108"/>
        <end position="119"/>
    </location>
</feature>
<evidence type="ECO:0000313" key="6">
    <source>
        <dbReference type="Proteomes" id="UP000241462"/>
    </source>
</evidence>
<organism evidence="5 6">
    <name type="scientific">Coniella lustricola</name>
    <dbReference type="NCBI Taxonomy" id="2025994"/>
    <lineage>
        <taxon>Eukaryota</taxon>
        <taxon>Fungi</taxon>
        <taxon>Dikarya</taxon>
        <taxon>Ascomycota</taxon>
        <taxon>Pezizomycotina</taxon>
        <taxon>Sordariomycetes</taxon>
        <taxon>Sordariomycetidae</taxon>
        <taxon>Diaporthales</taxon>
        <taxon>Schizoparmaceae</taxon>
        <taxon>Coniella</taxon>
    </lineage>
</organism>
<evidence type="ECO:0000256" key="4">
    <source>
        <dbReference type="SAM" id="MobiDB-lite"/>
    </source>
</evidence>
<protein>
    <submittedName>
        <fullName evidence="5">Uncharacterized protein</fullName>
    </submittedName>
</protein>
<evidence type="ECO:0000256" key="1">
    <source>
        <dbReference type="ARBA" id="ARBA00022707"/>
    </source>
</evidence>
<keyword evidence="6" id="KW-1185">Reference proteome</keyword>
<sequence length="125" mass="13088">MGALCGKESKSDAFVGGGRTLDSAPEQRSSAPLPANKRVVGGPPRTLGGGGGTSGAGASNVLTPAEAARRAAEAREQAAKDKTGKLGQQLRQQKGMTDNEVNKQANAENERQRLIRENQEQITYN</sequence>
<proteinExistence type="predicted"/>
<keyword evidence="3" id="KW-0449">Lipoprotein</keyword>
<feature type="compositionally biased region" description="Basic and acidic residues" evidence="4">
    <location>
        <begin position="67"/>
        <end position="84"/>
    </location>
</feature>
<evidence type="ECO:0000313" key="5">
    <source>
        <dbReference type="EMBL" id="PSR90468.1"/>
    </source>
</evidence>